<accession>A0A369BT08</accession>
<evidence type="ECO:0000313" key="3">
    <source>
        <dbReference type="EMBL" id="RCX23818.1"/>
    </source>
</evidence>
<feature type="chain" id="PRO_5039410884" evidence="1">
    <location>
        <begin position="24"/>
        <end position="211"/>
    </location>
</feature>
<keyword evidence="1" id="KW-0732">Signal</keyword>
<evidence type="ECO:0000259" key="2">
    <source>
        <dbReference type="Pfam" id="PF07833"/>
    </source>
</evidence>
<feature type="domain" description="Copper amine oxidase-like N-terminal" evidence="2">
    <location>
        <begin position="33"/>
        <end position="128"/>
    </location>
</feature>
<proteinExistence type="predicted"/>
<gene>
    <name evidence="3" type="ORF">DFP94_1011422</name>
</gene>
<feature type="signal peptide" evidence="1">
    <location>
        <begin position="1"/>
        <end position="23"/>
    </location>
</feature>
<organism evidence="3 4">
    <name type="scientific">Fontibacillus phaseoli</name>
    <dbReference type="NCBI Taxonomy" id="1416533"/>
    <lineage>
        <taxon>Bacteria</taxon>
        <taxon>Bacillati</taxon>
        <taxon>Bacillota</taxon>
        <taxon>Bacilli</taxon>
        <taxon>Bacillales</taxon>
        <taxon>Paenibacillaceae</taxon>
        <taxon>Fontibacillus</taxon>
    </lineage>
</organism>
<reference evidence="3 4" key="1">
    <citation type="submission" date="2018-07" db="EMBL/GenBank/DDBJ databases">
        <title>Genomic Encyclopedia of Type Strains, Phase III (KMG-III): the genomes of soil and plant-associated and newly described type strains.</title>
        <authorList>
            <person name="Whitman W."/>
        </authorList>
    </citation>
    <scope>NUCLEOTIDE SEQUENCE [LARGE SCALE GENOMIC DNA]</scope>
    <source>
        <strain evidence="3 4">CECT 8333</strain>
    </source>
</reference>
<dbReference type="Proteomes" id="UP000253090">
    <property type="component" value="Unassembled WGS sequence"/>
</dbReference>
<name>A0A369BT08_9BACL</name>
<dbReference type="Gene3D" id="3.30.457.10">
    <property type="entry name" value="Copper amine oxidase-like, N-terminal domain"/>
    <property type="match status" value="1"/>
</dbReference>
<dbReference type="RefSeq" id="WP_114495652.1">
    <property type="nucleotide sequence ID" value="NZ_QPJW01000001.1"/>
</dbReference>
<dbReference type="InterPro" id="IPR036582">
    <property type="entry name" value="Mao_N_sf"/>
</dbReference>
<evidence type="ECO:0000313" key="4">
    <source>
        <dbReference type="Proteomes" id="UP000253090"/>
    </source>
</evidence>
<protein>
    <submittedName>
        <fullName evidence="3">Copper amine oxidase-like protein</fullName>
    </submittedName>
</protein>
<dbReference type="AlphaFoldDB" id="A0A369BT08"/>
<sequence>MLKKLIMALFVVLVAVSSMPSAASAFLGKLDVVVDGKPLQGNAVVKNKITFVPFRELFNELGLAINYNSKTNQVTGTKSNLKVTFTIGSKTAYVNGQKKALQAAPFSKDGSVYVPLRIVGESTGSQVVFFQDVQIVLVNSPAFDGLVYDGEFGSLSITADGKLKVENLLVLDEFLSFSQEEEVVYFKEISNEDESVPFTSLTPDSEVVPAE</sequence>
<dbReference type="OrthoDB" id="38457at2"/>
<evidence type="ECO:0000256" key="1">
    <source>
        <dbReference type="SAM" id="SignalP"/>
    </source>
</evidence>
<dbReference type="Pfam" id="PF07833">
    <property type="entry name" value="Cu_amine_oxidN1"/>
    <property type="match status" value="1"/>
</dbReference>
<dbReference type="SUPFAM" id="SSF55383">
    <property type="entry name" value="Copper amine oxidase, domain N"/>
    <property type="match status" value="1"/>
</dbReference>
<keyword evidence="4" id="KW-1185">Reference proteome</keyword>
<comment type="caution">
    <text evidence="3">The sequence shown here is derived from an EMBL/GenBank/DDBJ whole genome shotgun (WGS) entry which is preliminary data.</text>
</comment>
<dbReference type="InterPro" id="IPR012854">
    <property type="entry name" value="Cu_amine_oxidase-like_N"/>
</dbReference>
<dbReference type="EMBL" id="QPJW01000001">
    <property type="protein sequence ID" value="RCX23818.1"/>
    <property type="molecule type" value="Genomic_DNA"/>
</dbReference>